<sequence>MHSSPLSRKLWKINSRELRKTSQKTDSSSCGLTKRSVVQLPHFQNSHNLSHETSIADREDMLAQSCKHDTTSTAH</sequence>
<gene>
    <name evidence="2" type="ORF">A6X21_06860</name>
</gene>
<evidence type="ECO:0000313" key="3">
    <source>
        <dbReference type="Proteomes" id="UP000094828"/>
    </source>
</evidence>
<evidence type="ECO:0000313" key="2">
    <source>
        <dbReference type="EMBL" id="ODA30052.1"/>
    </source>
</evidence>
<name>A0A1C3E9Z2_9PLAN</name>
<dbReference type="Proteomes" id="UP000094828">
    <property type="component" value="Unassembled WGS sequence"/>
</dbReference>
<dbReference type="AlphaFoldDB" id="A0A1C3E9Z2"/>
<organism evidence="2 3">
    <name type="scientific">Planctopirus hydrillae</name>
    <dbReference type="NCBI Taxonomy" id="1841610"/>
    <lineage>
        <taxon>Bacteria</taxon>
        <taxon>Pseudomonadati</taxon>
        <taxon>Planctomycetota</taxon>
        <taxon>Planctomycetia</taxon>
        <taxon>Planctomycetales</taxon>
        <taxon>Planctomycetaceae</taxon>
        <taxon>Planctopirus</taxon>
    </lineage>
</organism>
<evidence type="ECO:0000256" key="1">
    <source>
        <dbReference type="SAM" id="MobiDB-lite"/>
    </source>
</evidence>
<feature type="region of interest" description="Disordered" evidence="1">
    <location>
        <begin position="1"/>
        <end position="32"/>
    </location>
</feature>
<keyword evidence="3" id="KW-1185">Reference proteome</keyword>
<accession>A0A1C3E9Z2</accession>
<proteinExistence type="predicted"/>
<protein>
    <submittedName>
        <fullName evidence="2">Uncharacterized protein</fullName>
    </submittedName>
</protein>
<dbReference type="EMBL" id="LYDR01000116">
    <property type="protein sequence ID" value="ODA30052.1"/>
    <property type="molecule type" value="Genomic_DNA"/>
</dbReference>
<reference evidence="2 3" key="1">
    <citation type="submission" date="2016-05" db="EMBL/GenBank/DDBJ databases">
        <title>Genomic and physiological characterization of Planctopirus sp. isolated from fresh water lake.</title>
        <authorList>
            <person name="Subhash Y."/>
            <person name="Ramana C."/>
        </authorList>
    </citation>
    <scope>NUCLEOTIDE SEQUENCE [LARGE SCALE GENOMIC DNA]</scope>
    <source>
        <strain evidence="2 3">JC280</strain>
    </source>
</reference>
<comment type="caution">
    <text evidence="2">The sequence shown here is derived from an EMBL/GenBank/DDBJ whole genome shotgun (WGS) entry which is preliminary data.</text>
</comment>